<dbReference type="PRINTS" id="PR00080">
    <property type="entry name" value="SDRFAMILY"/>
</dbReference>
<dbReference type="GO" id="GO:0004316">
    <property type="term" value="F:3-oxoacyl-[acyl-carrier-protein] reductase (NADPH) activity"/>
    <property type="evidence" value="ECO:0007669"/>
    <property type="project" value="UniProtKB-UniRule"/>
</dbReference>
<evidence type="ECO:0000256" key="3">
    <source>
        <dbReference type="ARBA" id="ARBA00022857"/>
    </source>
</evidence>
<dbReference type="InterPro" id="IPR057326">
    <property type="entry name" value="KR_dom"/>
</dbReference>
<proteinExistence type="inferred from homology"/>
<keyword evidence="8" id="KW-0276">Fatty acid metabolism</keyword>
<dbReference type="InterPro" id="IPR011284">
    <property type="entry name" value="3oxo_ACP_reduc"/>
</dbReference>
<dbReference type="FunFam" id="3.40.50.720:FF:000115">
    <property type="entry name" value="3-oxoacyl-[acyl-carrier-protein] reductase FabG"/>
    <property type="match status" value="1"/>
</dbReference>
<evidence type="ECO:0000256" key="6">
    <source>
        <dbReference type="PIRSR" id="PIRSR611284-1"/>
    </source>
</evidence>
<accession>A0A1K1MG04</accession>
<dbReference type="InterPro" id="IPR002347">
    <property type="entry name" value="SDR_fam"/>
</dbReference>
<feature type="domain" description="Ketoreductase" evidence="9">
    <location>
        <begin position="28"/>
        <end position="208"/>
    </location>
</feature>
<comment type="pathway">
    <text evidence="8">Lipid metabolism; fatty acid biosynthesis.</text>
</comment>
<feature type="binding site" evidence="7">
    <location>
        <begin position="34"/>
        <end position="37"/>
    </location>
    <ligand>
        <name>NADP(+)</name>
        <dbReference type="ChEBI" id="CHEBI:58349"/>
    </ligand>
</feature>
<dbReference type="InterPro" id="IPR020904">
    <property type="entry name" value="Sc_DH/Rdtase_CS"/>
</dbReference>
<dbReference type="GO" id="GO:0006633">
    <property type="term" value="P:fatty acid biosynthetic process"/>
    <property type="evidence" value="ECO:0007669"/>
    <property type="project" value="UniProtKB-UniPathway"/>
</dbReference>
<keyword evidence="8" id="KW-0443">Lipid metabolism</keyword>
<dbReference type="InterPro" id="IPR050259">
    <property type="entry name" value="SDR"/>
</dbReference>
<evidence type="ECO:0000256" key="1">
    <source>
        <dbReference type="ARBA" id="ARBA00002607"/>
    </source>
</evidence>
<feature type="active site" description="Proton acceptor" evidence="6">
    <location>
        <position position="177"/>
    </location>
</feature>
<dbReference type="PANTHER" id="PTHR42879">
    <property type="entry name" value="3-OXOACYL-(ACYL-CARRIER-PROTEIN) REDUCTASE"/>
    <property type="match status" value="1"/>
</dbReference>
<dbReference type="Gene3D" id="3.40.50.720">
    <property type="entry name" value="NAD(P)-binding Rossmann-like Domain"/>
    <property type="match status" value="1"/>
</dbReference>
<dbReference type="InterPro" id="IPR036291">
    <property type="entry name" value="NAD(P)-bd_dom_sf"/>
</dbReference>
<dbReference type="NCBIfam" id="TIGR01830">
    <property type="entry name" value="3oxo_ACP_reduc"/>
    <property type="match status" value="1"/>
</dbReference>
<protein>
    <recommendedName>
        <fullName evidence="8">3-oxoacyl-[acyl-carrier-protein] reductase</fullName>
        <ecNumber evidence="8">1.1.1.100</ecNumber>
    </recommendedName>
</protein>
<comment type="function">
    <text evidence="1 8">Catalyzes the NADPH-dependent reduction of beta-ketoacyl-ACP substrates to beta-hydroxyacyl-ACP products, the first reductive step in the elongation cycle of fatty acid biosynthesis.</text>
</comment>
<evidence type="ECO:0000256" key="7">
    <source>
        <dbReference type="PIRSR" id="PIRSR611284-2"/>
    </source>
</evidence>
<feature type="binding site" evidence="7">
    <location>
        <position position="112"/>
    </location>
    <ligand>
        <name>NADP(+)</name>
        <dbReference type="ChEBI" id="CHEBI:58349"/>
    </ligand>
</feature>
<dbReference type="PRINTS" id="PR00081">
    <property type="entry name" value="GDHRDH"/>
</dbReference>
<dbReference type="STRING" id="76595.SAMN05660313_00599"/>
<dbReference type="SUPFAM" id="SSF51735">
    <property type="entry name" value="NAD(P)-binding Rossmann-fold domains"/>
    <property type="match status" value="1"/>
</dbReference>
<evidence type="ECO:0000259" key="9">
    <source>
        <dbReference type="SMART" id="SM00822"/>
    </source>
</evidence>
<dbReference type="Pfam" id="PF13561">
    <property type="entry name" value="adh_short_C2"/>
    <property type="match status" value="1"/>
</dbReference>
<evidence type="ECO:0000313" key="10">
    <source>
        <dbReference type="EMBL" id="SFW22044.1"/>
    </source>
</evidence>
<dbReference type="NCBIfam" id="NF005559">
    <property type="entry name" value="PRK07231.1"/>
    <property type="match status" value="1"/>
</dbReference>
<dbReference type="SMART" id="SM00822">
    <property type="entry name" value="PKS_KR"/>
    <property type="match status" value="1"/>
</dbReference>
<keyword evidence="8" id="KW-0444">Lipid biosynthesis</keyword>
<dbReference type="EMBL" id="FPIY01000001">
    <property type="protein sequence ID" value="SFW22044.1"/>
    <property type="molecule type" value="Genomic_DNA"/>
</dbReference>
<reference evidence="11" key="1">
    <citation type="submission" date="2016-11" db="EMBL/GenBank/DDBJ databases">
        <authorList>
            <person name="Varghese N."/>
            <person name="Submissions S."/>
        </authorList>
    </citation>
    <scope>NUCLEOTIDE SEQUENCE [LARGE SCALE GENOMIC DNA]</scope>
    <source>
        <strain evidence="11">DSM 24786</strain>
    </source>
</reference>
<name>A0A1K1MG04_9FLAO</name>
<evidence type="ECO:0000256" key="2">
    <source>
        <dbReference type="ARBA" id="ARBA00006484"/>
    </source>
</evidence>
<gene>
    <name evidence="10" type="ORF">SAMN05660313_00599</name>
</gene>
<dbReference type="Proteomes" id="UP000183257">
    <property type="component" value="Unassembled WGS sequence"/>
</dbReference>
<keyword evidence="8" id="KW-0275">Fatty acid biosynthesis</keyword>
<dbReference type="CDD" id="cd05333">
    <property type="entry name" value="BKR_SDR_c"/>
    <property type="match status" value="1"/>
</dbReference>
<keyword evidence="4 8" id="KW-0560">Oxidoreductase</keyword>
<organism evidence="10 11">
    <name type="scientific">Cellulophaga fucicola</name>
    <dbReference type="NCBI Taxonomy" id="76595"/>
    <lineage>
        <taxon>Bacteria</taxon>
        <taxon>Pseudomonadati</taxon>
        <taxon>Bacteroidota</taxon>
        <taxon>Flavobacteriia</taxon>
        <taxon>Flavobacteriales</taxon>
        <taxon>Flavobacteriaceae</taxon>
        <taxon>Cellulophaga</taxon>
    </lineage>
</organism>
<evidence type="ECO:0000256" key="4">
    <source>
        <dbReference type="ARBA" id="ARBA00023002"/>
    </source>
</evidence>
<evidence type="ECO:0000256" key="8">
    <source>
        <dbReference type="RuleBase" id="RU366074"/>
    </source>
</evidence>
<feature type="binding site" evidence="7">
    <location>
        <begin position="177"/>
        <end position="181"/>
    </location>
    <ligand>
        <name>NADP(+)</name>
        <dbReference type="ChEBI" id="CHEBI:58349"/>
    </ligand>
</feature>
<dbReference type="EC" id="1.1.1.100" evidence="8"/>
<comment type="subunit">
    <text evidence="8">Homotetramer.</text>
</comment>
<evidence type="ECO:0000313" key="11">
    <source>
        <dbReference type="Proteomes" id="UP000183257"/>
    </source>
</evidence>
<comment type="catalytic activity">
    <reaction evidence="5 8">
        <text>a (3R)-hydroxyacyl-[ACP] + NADP(+) = a 3-oxoacyl-[ACP] + NADPH + H(+)</text>
        <dbReference type="Rhea" id="RHEA:17397"/>
        <dbReference type="Rhea" id="RHEA-COMP:9916"/>
        <dbReference type="Rhea" id="RHEA-COMP:9945"/>
        <dbReference type="ChEBI" id="CHEBI:15378"/>
        <dbReference type="ChEBI" id="CHEBI:57783"/>
        <dbReference type="ChEBI" id="CHEBI:58349"/>
        <dbReference type="ChEBI" id="CHEBI:78776"/>
        <dbReference type="ChEBI" id="CHEBI:78827"/>
        <dbReference type="EC" id="1.1.1.100"/>
    </reaction>
</comment>
<dbReference type="PROSITE" id="PS00061">
    <property type="entry name" value="ADH_SHORT"/>
    <property type="match status" value="1"/>
</dbReference>
<dbReference type="NCBIfam" id="NF009466">
    <property type="entry name" value="PRK12826.1-2"/>
    <property type="match status" value="1"/>
</dbReference>
<comment type="similarity">
    <text evidence="2 8">Belongs to the short-chain dehydrogenases/reductases (SDR) family.</text>
</comment>
<dbReference type="PANTHER" id="PTHR42879:SF2">
    <property type="entry name" value="3-OXOACYL-[ACYL-CARRIER-PROTEIN] REDUCTASE FABG"/>
    <property type="match status" value="1"/>
</dbReference>
<sequence length="269" mass="28854">MPFKGVKHILYLTCNNAKFYYMKLLEGKNVIITGASRGIGMGIAKVFADNGANVAFTYSSSEAPALELEKELTAKGVKAKAYKSNAASFTQAEELVANVLEDFGGIDVLINNAGITKDNLLMRMGEDDFDSVIEINLKSVFNMTKAVQRTFLKQRKGSIVNMSSVVGVKGNAGQTNYAASKAGMIGFTKSVALELGSRNIRCNAIAPGFIETEMTDKLDEKVVQGWRDGIPLKRGGSPDDVANACLFFASDMSAYVTGQVLNVDGGMLT</sequence>
<feature type="binding site" evidence="7">
    <location>
        <position position="210"/>
    </location>
    <ligand>
        <name>NADP(+)</name>
        <dbReference type="ChEBI" id="CHEBI:58349"/>
    </ligand>
</feature>
<evidence type="ECO:0000256" key="5">
    <source>
        <dbReference type="ARBA" id="ARBA00048508"/>
    </source>
</evidence>
<keyword evidence="11" id="KW-1185">Reference proteome</keyword>
<dbReference type="AlphaFoldDB" id="A0A1K1MG04"/>
<dbReference type="UniPathway" id="UPA00094"/>
<keyword evidence="3 7" id="KW-0521">NADP</keyword>
<dbReference type="GO" id="GO:0051287">
    <property type="term" value="F:NAD binding"/>
    <property type="evidence" value="ECO:0007669"/>
    <property type="project" value="UniProtKB-UniRule"/>
</dbReference>